<evidence type="ECO:0000256" key="6">
    <source>
        <dbReference type="ARBA" id="ARBA00022989"/>
    </source>
</evidence>
<evidence type="ECO:0000256" key="9">
    <source>
        <dbReference type="SAM" id="Phobius"/>
    </source>
</evidence>
<reference evidence="11 12" key="1">
    <citation type="submission" date="2018-05" db="EMBL/GenBank/DDBJ databases">
        <title>Reference genomes for bee gut microbiota database.</title>
        <authorList>
            <person name="Ellegaard K.M."/>
        </authorList>
    </citation>
    <scope>NUCLEOTIDE SEQUENCE [LARGE SCALE GENOMIC DNA]</scope>
    <source>
        <strain evidence="11 12">ESL0186</strain>
    </source>
</reference>
<evidence type="ECO:0000256" key="5">
    <source>
        <dbReference type="ARBA" id="ARBA00022692"/>
    </source>
</evidence>
<keyword evidence="7 8" id="KW-0472">Membrane</keyword>
<keyword evidence="2 8" id="KW-0813">Transport</keyword>
<dbReference type="InterPro" id="IPR004501">
    <property type="entry name" value="PTS_EIIC_3"/>
</dbReference>
<keyword evidence="12" id="KW-1185">Reference proteome</keyword>
<feature type="transmembrane region" description="Helical" evidence="9">
    <location>
        <begin position="229"/>
        <end position="249"/>
    </location>
</feature>
<feature type="transmembrane region" description="Helical" evidence="9">
    <location>
        <begin position="31"/>
        <end position="49"/>
    </location>
</feature>
<comment type="subcellular location">
    <subcellularLocation>
        <location evidence="1">Cell membrane</location>
        <topology evidence="1">Multi-pass membrane protein</topology>
    </subcellularLocation>
</comment>
<keyword evidence="3 8" id="KW-1003">Cell membrane</keyword>
<organism evidence="11 12">
    <name type="scientific">Lactobacillus kullabergensis</name>
    <dbReference type="NCBI Taxonomy" id="1218493"/>
    <lineage>
        <taxon>Bacteria</taxon>
        <taxon>Bacillati</taxon>
        <taxon>Bacillota</taxon>
        <taxon>Bacilli</taxon>
        <taxon>Lactobacillales</taxon>
        <taxon>Lactobacillaceae</taxon>
        <taxon>Lactobacillus</taxon>
    </lineage>
</organism>
<dbReference type="InterPro" id="IPR003352">
    <property type="entry name" value="PTS_EIIC"/>
</dbReference>
<dbReference type="PIRSF" id="PIRSF006351">
    <property type="entry name" value="PTS_EIIC-Cellobiose"/>
    <property type="match status" value="1"/>
</dbReference>
<evidence type="ECO:0000313" key="12">
    <source>
        <dbReference type="Proteomes" id="UP000246036"/>
    </source>
</evidence>
<sequence>MNNFVNFLEAKILPVANKMGQQRHMTAIRKGIIATLPLTIVGSFFTILSNMPIPAVANFLAPYQAILDIPFRFTVGILSLYATFGIASALAESYKMDTLSSGILAVLAFLVATVQPVKVNADVKNVITAGRYINIANLSASSLFAAIATALISVEIYHFLEKKNITIKMPQGVPPEVSNSFVALFPAAVILILFWVVRDIFNFNIATFISNILMPLKGFLVGNSLAGGLTTVFFICGFWTLGIHGAAIMDPIVRPFWEMSIATNMNQFHAGVAATHLSTIFTEQFLQWFVWIGGAGGTLALVVLFMFSKSKYLKDLGKLSILPGLFNINEPIIFGAPIVLNPILGIPFILAPLVTTTISYFATTSHLVPMMMVRLPFTIPAPIAAIMSTNWSWNALILSVVNFIIYIIIYYPFFKVFEKQQLEKENDALQS</sequence>
<dbReference type="InterPro" id="IPR051088">
    <property type="entry name" value="PTS_Sugar-EIIC/EIIB"/>
</dbReference>
<evidence type="ECO:0000256" key="2">
    <source>
        <dbReference type="ARBA" id="ARBA00022448"/>
    </source>
</evidence>
<feature type="transmembrane region" description="Helical" evidence="9">
    <location>
        <begin position="371"/>
        <end position="389"/>
    </location>
</feature>
<feature type="transmembrane region" description="Helical" evidence="9">
    <location>
        <begin position="69"/>
        <end position="91"/>
    </location>
</feature>
<name>A0ABN5LDS1_9LACO</name>
<accession>A0ABN5LDS1</accession>
<feature type="domain" description="PTS EIIC type-3" evidence="10">
    <location>
        <begin position="8"/>
        <end position="413"/>
    </location>
</feature>
<dbReference type="PANTHER" id="PTHR33989:SF11">
    <property type="entry name" value="LICHENAN PERMEASE IIC COMPONENT"/>
    <property type="match status" value="1"/>
</dbReference>
<dbReference type="PROSITE" id="PS51105">
    <property type="entry name" value="PTS_EIIC_TYPE_3"/>
    <property type="match status" value="1"/>
</dbReference>
<comment type="function">
    <text evidence="8">The phosphoenolpyruvate-dependent sugar phosphotransferase system (PTS), a major carbohydrate active -transport system, catalyzes the phosphorylation of incoming sugar substrates concomitant with their translocation across the cell membrane.</text>
</comment>
<keyword evidence="6 9" id="KW-1133">Transmembrane helix</keyword>
<evidence type="ECO:0000256" key="8">
    <source>
        <dbReference type="PIRNR" id="PIRNR006351"/>
    </source>
</evidence>
<dbReference type="Pfam" id="PF02378">
    <property type="entry name" value="PTS_EIIC"/>
    <property type="match status" value="1"/>
</dbReference>
<evidence type="ECO:0000256" key="4">
    <source>
        <dbReference type="ARBA" id="ARBA00022597"/>
    </source>
</evidence>
<keyword evidence="4 8" id="KW-0762">Sugar transport</keyword>
<protein>
    <recommendedName>
        <fullName evidence="8">Permease IIC component</fullName>
    </recommendedName>
</protein>
<gene>
    <name evidence="11" type="ORF">DKL58_01470</name>
</gene>
<dbReference type="RefSeq" id="WP_109585835.1">
    <property type="nucleotide sequence ID" value="NZ_CP029477.1"/>
</dbReference>
<evidence type="ECO:0000313" key="11">
    <source>
        <dbReference type="EMBL" id="AWM74746.1"/>
    </source>
</evidence>
<feature type="transmembrane region" description="Helical" evidence="9">
    <location>
        <begin position="135"/>
        <end position="160"/>
    </location>
</feature>
<evidence type="ECO:0000256" key="1">
    <source>
        <dbReference type="ARBA" id="ARBA00004651"/>
    </source>
</evidence>
<dbReference type="Proteomes" id="UP000246036">
    <property type="component" value="Chromosome"/>
</dbReference>
<feature type="transmembrane region" description="Helical" evidence="9">
    <location>
        <begin position="181"/>
        <end position="197"/>
    </location>
</feature>
<dbReference type="NCBIfam" id="TIGR00410">
    <property type="entry name" value="lacE"/>
    <property type="match status" value="1"/>
</dbReference>
<dbReference type="EMBL" id="CP029477">
    <property type="protein sequence ID" value="AWM74746.1"/>
    <property type="molecule type" value="Genomic_DNA"/>
</dbReference>
<feature type="transmembrane region" description="Helical" evidence="9">
    <location>
        <begin position="98"/>
        <end position="115"/>
    </location>
</feature>
<keyword evidence="5 9" id="KW-0812">Transmembrane</keyword>
<evidence type="ECO:0000259" key="10">
    <source>
        <dbReference type="PROSITE" id="PS51105"/>
    </source>
</evidence>
<evidence type="ECO:0000256" key="3">
    <source>
        <dbReference type="ARBA" id="ARBA00022475"/>
    </source>
</evidence>
<feature type="transmembrane region" description="Helical" evidence="9">
    <location>
        <begin position="288"/>
        <end position="307"/>
    </location>
</feature>
<dbReference type="PANTHER" id="PTHR33989">
    <property type="match status" value="1"/>
</dbReference>
<dbReference type="InterPro" id="IPR004796">
    <property type="entry name" value="PTS_IIC_cello"/>
</dbReference>
<evidence type="ECO:0000256" key="7">
    <source>
        <dbReference type="ARBA" id="ARBA00023136"/>
    </source>
</evidence>
<proteinExistence type="predicted"/>
<feature type="transmembrane region" description="Helical" evidence="9">
    <location>
        <begin position="395"/>
        <end position="414"/>
    </location>
</feature>